<sequence>MRNPRKYFVISVLSFVLVALFIVAAVREAWRMPAAQARQDREYVELGAKLYAQNCIQCHGPWGEGVVGMPLNRKENQGHPLDPAFKDRYQYLYDTIAKGRPGTVTTRWVKVEGKHWLSYSQMPPWLRENGGPMDEHMVKALTYFIMLGNMPVDPDDPNSPDYWHSIGSNEFPVQQPFYGQNPKEDIPKLLPRSQGLTEEEMKQVTALLADLPKSMCLTCHTIGSVGGKVGPDLTRAGSWGFDAEFLRRWISNPQKVPNEERMPIYWSANRLGTGPEPELKNPVVSGINSYMPAFEGKLSDQEMDLIIRYLLGLK</sequence>
<evidence type="ECO:0000256" key="3">
    <source>
        <dbReference type="ARBA" id="ARBA00023004"/>
    </source>
</evidence>
<evidence type="ECO:0000256" key="4">
    <source>
        <dbReference type="PROSITE-ProRule" id="PRU00433"/>
    </source>
</evidence>
<feature type="domain" description="Cytochrome c" evidence="5">
    <location>
        <begin position="42"/>
        <end position="197"/>
    </location>
</feature>
<organism evidence="6 7">
    <name type="scientific">Caldinitratiruptor microaerophilus</name>
    <dbReference type="NCBI Taxonomy" id="671077"/>
    <lineage>
        <taxon>Bacteria</taxon>
        <taxon>Bacillati</taxon>
        <taxon>Bacillota</taxon>
        <taxon>Clostridia</taxon>
        <taxon>Eubacteriales</taxon>
        <taxon>Symbiobacteriaceae</taxon>
        <taxon>Caldinitratiruptor</taxon>
    </lineage>
</organism>
<dbReference type="PROSITE" id="PS51007">
    <property type="entry name" value="CYTC"/>
    <property type="match status" value="2"/>
</dbReference>
<gene>
    <name evidence="6" type="ORF">caldi_31950</name>
</gene>
<dbReference type="Proteomes" id="UP001163687">
    <property type="component" value="Chromosome"/>
</dbReference>
<dbReference type="KEGG" id="cmic:caldi_31950"/>
<keyword evidence="1 4" id="KW-0349">Heme</keyword>
<dbReference type="PANTHER" id="PTHR33751:SF1">
    <property type="entry name" value="CBB3-TYPE CYTOCHROME C OXIDASE SUBUNIT FIXP"/>
    <property type="match status" value="1"/>
</dbReference>
<dbReference type="GO" id="GO:0020037">
    <property type="term" value="F:heme binding"/>
    <property type="evidence" value="ECO:0007669"/>
    <property type="project" value="InterPro"/>
</dbReference>
<feature type="domain" description="Cytochrome c" evidence="5">
    <location>
        <begin position="199"/>
        <end position="314"/>
    </location>
</feature>
<keyword evidence="3 4" id="KW-0408">Iron</keyword>
<dbReference type="Gene3D" id="1.10.760.10">
    <property type="entry name" value="Cytochrome c-like domain"/>
    <property type="match status" value="2"/>
</dbReference>
<reference evidence="6" key="1">
    <citation type="submission" date="2022-03" db="EMBL/GenBank/DDBJ databases">
        <title>Complete genome sequence of Caldinitratiruptor microaerophilus.</title>
        <authorList>
            <person name="Mukaiyama R."/>
            <person name="Nishiyama T."/>
            <person name="Ueda K."/>
        </authorList>
    </citation>
    <scope>NUCLEOTIDE SEQUENCE</scope>
    <source>
        <strain evidence="6">JCM 16183</strain>
    </source>
</reference>
<dbReference type="InterPro" id="IPR050597">
    <property type="entry name" value="Cytochrome_c_Oxidase_Subunit"/>
</dbReference>
<evidence type="ECO:0000313" key="6">
    <source>
        <dbReference type="EMBL" id="BDG62105.1"/>
    </source>
</evidence>
<keyword evidence="7" id="KW-1185">Reference proteome</keyword>
<evidence type="ECO:0000256" key="2">
    <source>
        <dbReference type="ARBA" id="ARBA00022723"/>
    </source>
</evidence>
<dbReference type="GO" id="GO:0046872">
    <property type="term" value="F:metal ion binding"/>
    <property type="evidence" value="ECO:0007669"/>
    <property type="project" value="UniProtKB-KW"/>
</dbReference>
<evidence type="ECO:0000256" key="1">
    <source>
        <dbReference type="ARBA" id="ARBA00022617"/>
    </source>
</evidence>
<dbReference type="Pfam" id="PF13442">
    <property type="entry name" value="Cytochrome_CBB3"/>
    <property type="match status" value="2"/>
</dbReference>
<dbReference type="AlphaFoldDB" id="A0AA35G9E9"/>
<dbReference type="SUPFAM" id="SSF46626">
    <property type="entry name" value="Cytochrome c"/>
    <property type="match status" value="2"/>
</dbReference>
<evidence type="ECO:0000313" key="7">
    <source>
        <dbReference type="Proteomes" id="UP001163687"/>
    </source>
</evidence>
<dbReference type="InterPro" id="IPR036909">
    <property type="entry name" value="Cyt_c-like_dom_sf"/>
</dbReference>
<dbReference type="GO" id="GO:0009055">
    <property type="term" value="F:electron transfer activity"/>
    <property type="evidence" value="ECO:0007669"/>
    <property type="project" value="InterPro"/>
</dbReference>
<dbReference type="PANTHER" id="PTHR33751">
    <property type="entry name" value="CBB3-TYPE CYTOCHROME C OXIDASE SUBUNIT FIXP"/>
    <property type="match status" value="1"/>
</dbReference>
<dbReference type="RefSeq" id="WP_264842707.1">
    <property type="nucleotide sequence ID" value="NZ_AP025628.1"/>
</dbReference>
<proteinExistence type="predicted"/>
<keyword evidence="2 4" id="KW-0479">Metal-binding</keyword>
<accession>A0AA35G9E9</accession>
<dbReference type="InterPro" id="IPR009056">
    <property type="entry name" value="Cyt_c-like_dom"/>
</dbReference>
<dbReference type="EMBL" id="AP025628">
    <property type="protein sequence ID" value="BDG62105.1"/>
    <property type="molecule type" value="Genomic_DNA"/>
</dbReference>
<name>A0AA35G9E9_9FIRM</name>
<protein>
    <recommendedName>
        <fullName evidence="5">Cytochrome c domain-containing protein</fullName>
    </recommendedName>
</protein>
<evidence type="ECO:0000259" key="5">
    <source>
        <dbReference type="PROSITE" id="PS51007"/>
    </source>
</evidence>